<feature type="region of interest" description="Disordered" evidence="1">
    <location>
        <begin position="1"/>
        <end position="111"/>
    </location>
</feature>
<evidence type="ECO:0000256" key="1">
    <source>
        <dbReference type="SAM" id="MobiDB-lite"/>
    </source>
</evidence>
<reference evidence="2" key="1">
    <citation type="journal article" date="2014" name="Front. Microbiol.">
        <title>High frequency of phylogenetically diverse reductive dehalogenase-homologous genes in deep subseafloor sedimentary metagenomes.</title>
        <authorList>
            <person name="Kawai M."/>
            <person name="Futagami T."/>
            <person name="Toyoda A."/>
            <person name="Takaki Y."/>
            <person name="Nishi S."/>
            <person name="Hori S."/>
            <person name="Arai W."/>
            <person name="Tsubouchi T."/>
            <person name="Morono Y."/>
            <person name="Uchiyama I."/>
            <person name="Ito T."/>
            <person name="Fujiyama A."/>
            <person name="Inagaki F."/>
            <person name="Takami H."/>
        </authorList>
    </citation>
    <scope>NUCLEOTIDE SEQUENCE</scope>
    <source>
        <strain evidence="2">Expedition CK06-06</strain>
    </source>
</reference>
<dbReference type="EMBL" id="BARS01004598">
    <property type="protein sequence ID" value="GAF80673.1"/>
    <property type="molecule type" value="Genomic_DNA"/>
</dbReference>
<organism evidence="2">
    <name type="scientific">marine sediment metagenome</name>
    <dbReference type="NCBI Taxonomy" id="412755"/>
    <lineage>
        <taxon>unclassified sequences</taxon>
        <taxon>metagenomes</taxon>
        <taxon>ecological metagenomes</taxon>
    </lineage>
</organism>
<feature type="compositionally biased region" description="Basic and acidic residues" evidence="1">
    <location>
        <begin position="7"/>
        <end position="27"/>
    </location>
</feature>
<gene>
    <name evidence="2" type="ORF">S01H1_08984</name>
</gene>
<comment type="caution">
    <text evidence="2">The sequence shown here is derived from an EMBL/GenBank/DDBJ whole genome shotgun (WGS) entry which is preliminary data.</text>
</comment>
<feature type="region of interest" description="Disordered" evidence="1">
    <location>
        <begin position="124"/>
        <end position="143"/>
    </location>
</feature>
<feature type="compositionally biased region" description="Acidic residues" evidence="1">
    <location>
        <begin position="28"/>
        <end position="48"/>
    </location>
</feature>
<proteinExistence type="predicted"/>
<evidence type="ECO:0000313" key="2">
    <source>
        <dbReference type="EMBL" id="GAF80673.1"/>
    </source>
</evidence>
<name>X0SHY6_9ZZZZ</name>
<sequence length="270" mass="30530">EALEVEESVKENGDAENKEDTDNSDEKEASEELDNQEDEKEDNQEDSEVFLYDGAEISSEKGEGAAGENESEQDTGRKDETIKELRERLDKLEGANKSDGQSKKPAFKDFDYDEDKYEEAIKKWSDSESERKRVSSEQEKAQANHEKIYIEKLESYNNRKKKLVDFGYEKAEKAVIDEVPIVHQNAILYYSDEPEMITLALGKSKKLRESFSSEKDPVKIGIMISDIQRKSKLAPRAANKSKQAPKAKGSGGTLKNNGVLYKTFPDAVIK</sequence>
<protein>
    <submittedName>
        <fullName evidence="2">Uncharacterized protein</fullName>
    </submittedName>
</protein>
<accession>X0SHY6</accession>
<feature type="non-terminal residue" evidence="2">
    <location>
        <position position="1"/>
    </location>
</feature>
<feature type="region of interest" description="Disordered" evidence="1">
    <location>
        <begin position="230"/>
        <end position="258"/>
    </location>
</feature>
<dbReference type="AlphaFoldDB" id="X0SHY6"/>
<feature type="compositionally biased region" description="Basic and acidic residues" evidence="1">
    <location>
        <begin position="74"/>
        <end position="110"/>
    </location>
</feature>